<dbReference type="EMBL" id="DS028160">
    <property type="protein sequence ID" value="EEY64862.1"/>
    <property type="molecule type" value="Genomic_DNA"/>
</dbReference>
<organism evidence="1 2">
    <name type="scientific">Phytophthora infestans (strain T30-4)</name>
    <name type="common">Potato late blight agent</name>
    <dbReference type="NCBI Taxonomy" id="403677"/>
    <lineage>
        <taxon>Eukaryota</taxon>
        <taxon>Sar</taxon>
        <taxon>Stramenopiles</taxon>
        <taxon>Oomycota</taxon>
        <taxon>Peronosporomycetes</taxon>
        <taxon>Peronosporales</taxon>
        <taxon>Peronosporaceae</taxon>
        <taxon>Phytophthora</taxon>
    </lineage>
</organism>
<dbReference type="GeneID" id="9465351"/>
<name>D0NTB1_PHYIT</name>
<dbReference type="KEGG" id="pif:PITG_16177"/>
<dbReference type="STRING" id="403677.D0NTB1"/>
<gene>
    <name evidence="1" type="ORF">PITG_16177</name>
</gene>
<evidence type="ECO:0000313" key="2">
    <source>
        <dbReference type="Proteomes" id="UP000006643"/>
    </source>
</evidence>
<evidence type="ECO:0000313" key="1">
    <source>
        <dbReference type="EMBL" id="EEY64862.1"/>
    </source>
</evidence>
<dbReference type="Proteomes" id="UP000006643">
    <property type="component" value="Unassembled WGS sequence"/>
</dbReference>
<dbReference type="RefSeq" id="XP_002897592.1">
    <property type="nucleotide sequence ID" value="XM_002897546.1"/>
</dbReference>
<keyword evidence="2" id="KW-1185">Reference proteome</keyword>
<dbReference type="VEuPathDB" id="FungiDB:PITG_16177"/>
<dbReference type="HOGENOM" id="CLU_1581599_0_0_1"/>
<reference evidence="2" key="1">
    <citation type="journal article" date="2009" name="Nature">
        <title>Genome sequence and analysis of the Irish potato famine pathogen Phytophthora infestans.</title>
        <authorList>
            <consortium name="The Broad Institute Genome Sequencing Platform"/>
            <person name="Haas B.J."/>
            <person name="Kamoun S."/>
            <person name="Zody M.C."/>
            <person name="Jiang R.H."/>
            <person name="Handsaker R.E."/>
            <person name="Cano L.M."/>
            <person name="Grabherr M."/>
            <person name="Kodira C.D."/>
            <person name="Raffaele S."/>
            <person name="Torto-Alalibo T."/>
            <person name="Bozkurt T.O."/>
            <person name="Ah-Fong A.M."/>
            <person name="Alvarado L."/>
            <person name="Anderson V.L."/>
            <person name="Armstrong M.R."/>
            <person name="Avrova A."/>
            <person name="Baxter L."/>
            <person name="Beynon J."/>
            <person name="Boevink P.C."/>
            <person name="Bollmann S.R."/>
            <person name="Bos J.I."/>
            <person name="Bulone V."/>
            <person name="Cai G."/>
            <person name="Cakir C."/>
            <person name="Carrington J.C."/>
            <person name="Chawner M."/>
            <person name="Conti L."/>
            <person name="Costanzo S."/>
            <person name="Ewan R."/>
            <person name="Fahlgren N."/>
            <person name="Fischbach M.A."/>
            <person name="Fugelstad J."/>
            <person name="Gilroy E.M."/>
            <person name="Gnerre S."/>
            <person name="Green P.J."/>
            <person name="Grenville-Briggs L.J."/>
            <person name="Griffith J."/>
            <person name="Grunwald N.J."/>
            <person name="Horn K."/>
            <person name="Horner N.R."/>
            <person name="Hu C.H."/>
            <person name="Huitema E."/>
            <person name="Jeong D.H."/>
            <person name="Jones A.M."/>
            <person name="Jones J.D."/>
            <person name="Jones R.W."/>
            <person name="Karlsson E.K."/>
            <person name="Kunjeti S.G."/>
            <person name="Lamour K."/>
            <person name="Liu Z."/>
            <person name="Ma L."/>
            <person name="Maclean D."/>
            <person name="Chibucos M.C."/>
            <person name="McDonald H."/>
            <person name="McWalters J."/>
            <person name="Meijer H.J."/>
            <person name="Morgan W."/>
            <person name="Morris P.F."/>
            <person name="Munro C.A."/>
            <person name="O'Neill K."/>
            <person name="Ospina-Giraldo M."/>
            <person name="Pinzon A."/>
            <person name="Pritchard L."/>
            <person name="Ramsahoye B."/>
            <person name="Ren Q."/>
            <person name="Restrepo S."/>
            <person name="Roy S."/>
            <person name="Sadanandom A."/>
            <person name="Savidor A."/>
            <person name="Schornack S."/>
            <person name="Schwartz D.C."/>
            <person name="Schumann U.D."/>
            <person name="Schwessinger B."/>
            <person name="Seyer L."/>
            <person name="Sharpe T."/>
            <person name="Silvar C."/>
            <person name="Song J."/>
            <person name="Studholme D.J."/>
            <person name="Sykes S."/>
            <person name="Thines M."/>
            <person name="van de Vondervoort P.J."/>
            <person name="Phuntumart V."/>
            <person name="Wawra S."/>
            <person name="Weide R."/>
            <person name="Win J."/>
            <person name="Young C."/>
            <person name="Zhou S."/>
            <person name="Fry W."/>
            <person name="Meyers B.C."/>
            <person name="van West P."/>
            <person name="Ristaino J."/>
            <person name="Govers F."/>
            <person name="Birch P.R."/>
            <person name="Whisson S.C."/>
            <person name="Judelson H.S."/>
            <person name="Nusbaum C."/>
        </authorList>
    </citation>
    <scope>NUCLEOTIDE SEQUENCE [LARGE SCALE GENOMIC DNA]</scope>
    <source>
        <strain evidence="2">T30-4</strain>
    </source>
</reference>
<dbReference type="InParanoid" id="D0NTB1"/>
<accession>D0NTB1</accession>
<proteinExistence type="predicted"/>
<sequence>MQVKPWGTSIPACSLFVLDCHATKINGATDAVSALWNTAGYLHVGGTLITELPRSATVFPFFKLRVDRTNISFFWDWIDPMVAKAGLMYNSLPTVLATESPYCEELQRIFEGKQTNFSTTWRQGQSRILSDASSGNWATLKKAVSCGAWTQTLYPIEFEDQHSKINAEM</sequence>
<dbReference type="AlphaFoldDB" id="D0NTB1"/>
<protein>
    <submittedName>
        <fullName evidence="1">Uncharacterized protein</fullName>
    </submittedName>
</protein>
<dbReference type="OrthoDB" id="96297at2759"/>